<keyword evidence="5 8" id="KW-0472">Membrane</keyword>
<dbReference type="PROSITE" id="PS50262">
    <property type="entry name" value="G_PROTEIN_RECEP_F1_2"/>
    <property type="match status" value="1"/>
</dbReference>
<dbReference type="GO" id="GO:0005886">
    <property type="term" value="C:plasma membrane"/>
    <property type="evidence" value="ECO:0007669"/>
    <property type="project" value="TreeGrafter"/>
</dbReference>
<dbReference type="AlphaFoldDB" id="A0A8S3Z175"/>
<feature type="transmembrane region" description="Helical" evidence="8">
    <location>
        <begin position="89"/>
        <end position="110"/>
    </location>
</feature>
<gene>
    <name evidence="10" type="ORF">CUNI_LOCUS6629</name>
</gene>
<evidence type="ECO:0000256" key="5">
    <source>
        <dbReference type="ARBA" id="ARBA00023136"/>
    </source>
</evidence>
<organism evidence="10 11">
    <name type="scientific">Candidula unifasciata</name>
    <dbReference type="NCBI Taxonomy" id="100452"/>
    <lineage>
        <taxon>Eukaryota</taxon>
        <taxon>Metazoa</taxon>
        <taxon>Spiralia</taxon>
        <taxon>Lophotrochozoa</taxon>
        <taxon>Mollusca</taxon>
        <taxon>Gastropoda</taxon>
        <taxon>Heterobranchia</taxon>
        <taxon>Euthyneura</taxon>
        <taxon>Panpulmonata</taxon>
        <taxon>Eupulmonata</taxon>
        <taxon>Stylommatophora</taxon>
        <taxon>Helicina</taxon>
        <taxon>Helicoidea</taxon>
        <taxon>Geomitridae</taxon>
        <taxon>Candidula</taxon>
    </lineage>
</organism>
<feature type="transmembrane region" description="Helical" evidence="8">
    <location>
        <begin position="122"/>
        <end position="146"/>
    </location>
</feature>
<evidence type="ECO:0000256" key="2">
    <source>
        <dbReference type="ARBA" id="ARBA00022692"/>
    </source>
</evidence>
<feature type="transmembrane region" description="Helical" evidence="8">
    <location>
        <begin position="67"/>
        <end position="83"/>
    </location>
</feature>
<dbReference type="Proteomes" id="UP000678393">
    <property type="component" value="Unassembled WGS sequence"/>
</dbReference>
<feature type="transmembrane region" description="Helical" evidence="8">
    <location>
        <begin position="158"/>
        <end position="178"/>
    </location>
</feature>
<feature type="transmembrane region" description="Helical" evidence="8">
    <location>
        <begin position="32"/>
        <end position="55"/>
    </location>
</feature>
<dbReference type="InterPro" id="IPR017452">
    <property type="entry name" value="GPCR_Rhodpsn_7TM"/>
</dbReference>
<keyword evidence="11" id="KW-1185">Reference proteome</keyword>
<keyword evidence="2 8" id="KW-0812">Transmembrane</keyword>
<sequence>MSINETLGMSLTTEIAKALPLREELADKIYQVFHYVIIPCTSFVGIVGNVTSIVLLTRKGFKKCSSILLLALAVSDILFLIGINNVPKYLYVLYIPQGFRFTTAVNYVCYISHMAFSWARTIGLHCAMVIPVIITVERILAIRFPLTFHFILTPRRAVIIISCLFLLNGAYCIYSYVVCMKFKQVVVQGITIGFILRTDAYFHDLTSGLYETIDSIVNYTTGIIPISIVTVGSVVIGVQIAILTQRRQKMTANQVKKSADKQQPISKTTKTLLNICILYSVCSGFAFAIAYITQDSQLGQDIQLNKVLVSFHNLLTCVNCVGDFVIYVGANSVYKKSWGKCTTRKQT</sequence>
<evidence type="ECO:0000256" key="6">
    <source>
        <dbReference type="ARBA" id="ARBA00023170"/>
    </source>
</evidence>
<dbReference type="GO" id="GO:0004930">
    <property type="term" value="F:G protein-coupled receptor activity"/>
    <property type="evidence" value="ECO:0007669"/>
    <property type="project" value="UniProtKB-KW"/>
</dbReference>
<dbReference type="EMBL" id="CAJHNH020001019">
    <property type="protein sequence ID" value="CAG5121071.1"/>
    <property type="molecule type" value="Genomic_DNA"/>
</dbReference>
<evidence type="ECO:0000313" key="11">
    <source>
        <dbReference type="Proteomes" id="UP000678393"/>
    </source>
</evidence>
<dbReference type="Gene3D" id="1.20.1070.10">
    <property type="entry name" value="Rhodopsin 7-helix transmembrane proteins"/>
    <property type="match status" value="1"/>
</dbReference>
<dbReference type="OrthoDB" id="6055344at2759"/>
<evidence type="ECO:0000256" key="1">
    <source>
        <dbReference type="ARBA" id="ARBA00004141"/>
    </source>
</evidence>
<dbReference type="SUPFAM" id="SSF81321">
    <property type="entry name" value="Family A G protein-coupled receptor-like"/>
    <property type="match status" value="1"/>
</dbReference>
<proteinExistence type="predicted"/>
<keyword evidence="7" id="KW-0807">Transducer</keyword>
<comment type="subcellular location">
    <subcellularLocation>
        <location evidence="1">Membrane</location>
        <topology evidence="1">Multi-pass membrane protein</topology>
    </subcellularLocation>
</comment>
<dbReference type="Pfam" id="PF00001">
    <property type="entry name" value="7tm_1"/>
    <property type="match status" value="1"/>
</dbReference>
<feature type="transmembrane region" description="Helical" evidence="8">
    <location>
        <begin position="311"/>
        <end position="330"/>
    </location>
</feature>
<dbReference type="InterPro" id="IPR000276">
    <property type="entry name" value="GPCR_Rhodpsn"/>
</dbReference>
<feature type="transmembrane region" description="Helical" evidence="8">
    <location>
        <begin position="222"/>
        <end position="243"/>
    </location>
</feature>
<evidence type="ECO:0000256" key="3">
    <source>
        <dbReference type="ARBA" id="ARBA00022989"/>
    </source>
</evidence>
<comment type="caution">
    <text evidence="10">The sequence shown here is derived from an EMBL/GenBank/DDBJ whole genome shotgun (WGS) entry which is preliminary data.</text>
</comment>
<keyword evidence="4" id="KW-0297">G-protein coupled receptor</keyword>
<feature type="transmembrane region" description="Helical" evidence="8">
    <location>
        <begin position="185"/>
        <end position="202"/>
    </location>
</feature>
<dbReference type="PANTHER" id="PTHR24243">
    <property type="entry name" value="G-PROTEIN COUPLED RECEPTOR"/>
    <property type="match status" value="1"/>
</dbReference>
<evidence type="ECO:0000256" key="8">
    <source>
        <dbReference type="SAM" id="Phobius"/>
    </source>
</evidence>
<keyword evidence="3 8" id="KW-1133">Transmembrane helix</keyword>
<dbReference type="PANTHER" id="PTHR24243:SF230">
    <property type="entry name" value="G-PROTEIN COUPLED RECEPTORS FAMILY 1 PROFILE DOMAIN-CONTAINING PROTEIN"/>
    <property type="match status" value="1"/>
</dbReference>
<feature type="transmembrane region" description="Helical" evidence="8">
    <location>
        <begin position="271"/>
        <end position="291"/>
    </location>
</feature>
<evidence type="ECO:0000256" key="7">
    <source>
        <dbReference type="ARBA" id="ARBA00023224"/>
    </source>
</evidence>
<feature type="domain" description="G-protein coupled receptors family 1 profile" evidence="9">
    <location>
        <begin position="48"/>
        <end position="327"/>
    </location>
</feature>
<keyword evidence="6" id="KW-0675">Receptor</keyword>
<reference evidence="10" key="1">
    <citation type="submission" date="2021-04" db="EMBL/GenBank/DDBJ databases">
        <authorList>
            <consortium name="Molecular Ecology Group"/>
        </authorList>
    </citation>
    <scope>NUCLEOTIDE SEQUENCE</scope>
</reference>
<evidence type="ECO:0000256" key="4">
    <source>
        <dbReference type="ARBA" id="ARBA00023040"/>
    </source>
</evidence>
<evidence type="ECO:0000313" key="10">
    <source>
        <dbReference type="EMBL" id="CAG5121071.1"/>
    </source>
</evidence>
<evidence type="ECO:0000259" key="9">
    <source>
        <dbReference type="PROSITE" id="PS50262"/>
    </source>
</evidence>
<protein>
    <recommendedName>
        <fullName evidence="9">G-protein coupled receptors family 1 profile domain-containing protein</fullName>
    </recommendedName>
</protein>
<name>A0A8S3Z175_9EUPU</name>
<accession>A0A8S3Z175</accession>